<name>A0A9X2IA96_9GAMM</name>
<dbReference type="RefSeq" id="WP_250420891.1">
    <property type="nucleotide sequence ID" value="NZ_JAJKBJ010000006.1"/>
</dbReference>
<organism evidence="3 4">
    <name type="scientific">Legionella maioricensis</name>
    <dbReference type="NCBI Taxonomy" id="2896528"/>
    <lineage>
        <taxon>Bacteria</taxon>
        <taxon>Pseudomonadati</taxon>
        <taxon>Pseudomonadota</taxon>
        <taxon>Gammaproteobacteria</taxon>
        <taxon>Legionellales</taxon>
        <taxon>Legionellaceae</taxon>
        <taxon>Legionella</taxon>
    </lineage>
</organism>
<gene>
    <name evidence="3" type="ORF">LOX96_07025</name>
</gene>
<dbReference type="PANTHER" id="PTHR34406">
    <property type="entry name" value="PROTEIN YCEI"/>
    <property type="match status" value="1"/>
</dbReference>
<evidence type="ECO:0000259" key="2">
    <source>
        <dbReference type="SMART" id="SM00867"/>
    </source>
</evidence>
<feature type="chain" id="PRO_5040813922" evidence="1">
    <location>
        <begin position="25"/>
        <end position="191"/>
    </location>
</feature>
<feature type="signal peptide" evidence="1">
    <location>
        <begin position="1"/>
        <end position="24"/>
    </location>
</feature>
<evidence type="ECO:0000313" key="3">
    <source>
        <dbReference type="EMBL" id="MCL9683839.1"/>
    </source>
</evidence>
<comment type="caution">
    <text evidence="3">The sequence shown here is derived from an EMBL/GenBank/DDBJ whole genome shotgun (WGS) entry which is preliminary data.</text>
</comment>
<evidence type="ECO:0000313" key="4">
    <source>
        <dbReference type="Proteomes" id="UP001139721"/>
    </source>
</evidence>
<sequence>MIIKDVMQRCLVSLLLLIPLAAKSSPPSWQIVPGESQLTFTATQNGAAVSGEFKTFSGTLLIDPNDLKNSSIDIVVDINSVSASYAQLKETLISPDWFNAKLFPKAEFKATQIEKTGDKAYQAKGTLTIRDKTVPVTLNFTGEQPDPSKGLVVGSTTIKRTQFGVGQGDWAGTDEIKDDVTINFKVAAIKK</sequence>
<dbReference type="Pfam" id="PF04264">
    <property type="entry name" value="YceI"/>
    <property type="match status" value="1"/>
</dbReference>
<accession>A0A9X2IA96</accession>
<dbReference type="EMBL" id="JAJKBJ010000006">
    <property type="protein sequence ID" value="MCL9683839.1"/>
    <property type="molecule type" value="Genomic_DNA"/>
</dbReference>
<dbReference type="SUPFAM" id="SSF101874">
    <property type="entry name" value="YceI-like"/>
    <property type="match status" value="1"/>
</dbReference>
<dbReference type="InterPro" id="IPR007372">
    <property type="entry name" value="Lipid/polyisoprenoid-bd_YceI"/>
</dbReference>
<dbReference type="PANTHER" id="PTHR34406:SF1">
    <property type="entry name" value="PROTEIN YCEI"/>
    <property type="match status" value="1"/>
</dbReference>
<dbReference type="SMART" id="SM00867">
    <property type="entry name" value="YceI"/>
    <property type="match status" value="1"/>
</dbReference>
<keyword evidence="4" id="KW-1185">Reference proteome</keyword>
<feature type="domain" description="Lipid/polyisoprenoid-binding YceI-like" evidence="2">
    <location>
        <begin position="28"/>
        <end position="189"/>
    </location>
</feature>
<dbReference type="AlphaFoldDB" id="A0A9X2IA96"/>
<dbReference type="Proteomes" id="UP001139721">
    <property type="component" value="Unassembled WGS sequence"/>
</dbReference>
<dbReference type="Gene3D" id="2.40.128.110">
    <property type="entry name" value="Lipid/polyisoprenoid-binding, YceI-like"/>
    <property type="match status" value="1"/>
</dbReference>
<proteinExistence type="predicted"/>
<keyword evidence="1" id="KW-0732">Signal</keyword>
<dbReference type="InterPro" id="IPR036761">
    <property type="entry name" value="TTHA0802/YceI-like_sf"/>
</dbReference>
<reference evidence="3" key="1">
    <citation type="submission" date="2021-11" db="EMBL/GenBank/DDBJ databases">
        <title>Legionella maioricencis sp. nov., a new species isolated from hot water samples in Mallorca.</title>
        <authorList>
            <person name="Crespi S."/>
            <person name="Drasar V."/>
            <person name="Salva-Serra F."/>
            <person name="Jaen-Luchoro D."/>
            <person name="Pineiro-Iglesias B."/>
            <person name="Aliaga F."/>
            <person name="Fernandez-Juarez V."/>
            <person name="Coll G."/>
            <person name="Moore E.R.B."/>
            <person name="Bennasar-Figueras A."/>
        </authorList>
    </citation>
    <scope>NUCLEOTIDE SEQUENCE</scope>
    <source>
        <strain evidence="3">HCPI-6</strain>
    </source>
</reference>
<protein>
    <submittedName>
        <fullName evidence="3">YceI family protein</fullName>
    </submittedName>
</protein>
<evidence type="ECO:0000256" key="1">
    <source>
        <dbReference type="SAM" id="SignalP"/>
    </source>
</evidence>